<keyword evidence="5" id="KW-1185">Reference proteome</keyword>
<feature type="transmembrane region" description="Helical" evidence="1">
    <location>
        <begin position="42"/>
        <end position="61"/>
    </location>
</feature>
<dbReference type="EMBL" id="BOOA01000020">
    <property type="protein sequence ID" value="GIH24608.1"/>
    <property type="molecule type" value="Genomic_DNA"/>
</dbReference>
<dbReference type="Pfam" id="PF13808">
    <property type="entry name" value="DDE_Tnp_1_assoc"/>
    <property type="match status" value="1"/>
</dbReference>
<keyword evidence="1" id="KW-1133">Transmembrane helix</keyword>
<reference evidence="4" key="1">
    <citation type="submission" date="2021-01" db="EMBL/GenBank/DDBJ databases">
        <title>Whole genome shotgun sequence of Acrocarpospora phusangensis NBRC 108782.</title>
        <authorList>
            <person name="Komaki H."/>
            <person name="Tamura T."/>
        </authorList>
    </citation>
    <scope>NUCLEOTIDE SEQUENCE</scope>
    <source>
        <strain evidence="4">NBRC 108782</strain>
    </source>
</reference>
<feature type="domain" description="H repeat-associated protein N-terminal" evidence="3">
    <location>
        <begin position="24"/>
        <end position="111"/>
    </location>
</feature>
<gene>
    <name evidence="4" type="ORF">Aph01nite_29180</name>
</gene>
<dbReference type="InterPro" id="IPR047647">
    <property type="entry name" value="ISAs1_transpos"/>
</dbReference>
<dbReference type="Proteomes" id="UP000640052">
    <property type="component" value="Unassembled WGS sequence"/>
</dbReference>
<proteinExistence type="predicted"/>
<dbReference type="NCBIfam" id="NF033564">
    <property type="entry name" value="transpos_ISAs1"/>
    <property type="match status" value="1"/>
</dbReference>
<comment type="caution">
    <text evidence="4">The sequence shown here is derived from an EMBL/GenBank/DDBJ whole genome shotgun (WGS) entry which is preliminary data.</text>
</comment>
<dbReference type="GO" id="GO:0003677">
    <property type="term" value="F:DNA binding"/>
    <property type="evidence" value="ECO:0007669"/>
    <property type="project" value="InterPro"/>
</dbReference>
<dbReference type="PANTHER" id="PTHR30298">
    <property type="entry name" value="H REPEAT-ASSOCIATED PREDICTED TRANSPOSASE"/>
    <property type="match status" value="1"/>
</dbReference>
<keyword evidence="1" id="KW-0472">Membrane</keyword>
<dbReference type="Pfam" id="PF01609">
    <property type="entry name" value="DDE_Tnp_1"/>
    <property type="match status" value="1"/>
</dbReference>
<feature type="domain" description="Transposase IS4-like" evidence="2">
    <location>
        <begin position="133"/>
        <end position="245"/>
    </location>
</feature>
<dbReference type="AlphaFoldDB" id="A0A919Q9P4"/>
<dbReference type="InterPro" id="IPR051698">
    <property type="entry name" value="Transposase_11-like"/>
</dbReference>
<organism evidence="4 5">
    <name type="scientific">Acrocarpospora phusangensis</name>
    <dbReference type="NCBI Taxonomy" id="1070424"/>
    <lineage>
        <taxon>Bacteria</taxon>
        <taxon>Bacillati</taxon>
        <taxon>Actinomycetota</taxon>
        <taxon>Actinomycetes</taxon>
        <taxon>Streptosporangiales</taxon>
        <taxon>Streptosporangiaceae</taxon>
        <taxon>Acrocarpospora</taxon>
    </lineage>
</organism>
<name>A0A919Q9P4_9ACTN</name>
<sequence length="326" mass="34589">MNVRTTTPVTAEPPDLTELPGLAQILSSVPDPRDRRGRRHRIGSLLALCLIAVMSGARSLASIGRFARDSGPAVLTALGLRCAHSRPAASTIGRLLASLDGDALDTATGRFLAALTAPTLTGAPDDSLPGGRDLRGLAVDGKALRGTRTSGGGMVHLLSATLHDGRHVITQRQVQDKSNEINSFGPLLTGLDLAGVVVTADAMHTQTGHAQQVIAQGGDYILIVKANRPALLRQVKDLPWNQIPLGDRTTGTGHGRAEIRRIKMCGVRPGLPFPGAVQAIQIKRRRIRRAPGRRTKITIKTVYAVTSLTPGRATPARTGQLVRGHW</sequence>
<evidence type="ECO:0000313" key="5">
    <source>
        <dbReference type="Proteomes" id="UP000640052"/>
    </source>
</evidence>
<dbReference type="RefSeq" id="WP_204041363.1">
    <property type="nucleotide sequence ID" value="NZ_BOOA01000020.1"/>
</dbReference>
<dbReference type="InterPro" id="IPR032806">
    <property type="entry name" value="YbfD_N"/>
</dbReference>
<dbReference type="GO" id="GO:0006313">
    <property type="term" value="P:DNA transposition"/>
    <property type="evidence" value="ECO:0007669"/>
    <property type="project" value="InterPro"/>
</dbReference>
<protein>
    <submittedName>
        <fullName evidence="4">ISAs1 family transposase</fullName>
    </submittedName>
</protein>
<accession>A0A919Q9P4</accession>
<evidence type="ECO:0000313" key="4">
    <source>
        <dbReference type="EMBL" id="GIH24608.1"/>
    </source>
</evidence>
<evidence type="ECO:0000256" key="1">
    <source>
        <dbReference type="SAM" id="Phobius"/>
    </source>
</evidence>
<evidence type="ECO:0000259" key="2">
    <source>
        <dbReference type="Pfam" id="PF01609"/>
    </source>
</evidence>
<evidence type="ECO:0000259" key="3">
    <source>
        <dbReference type="Pfam" id="PF13808"/>
    </source>
</evidence>
<dbReference type="GO" id="GO:0004803">
    <property type="term" value="F:transposase activity"/>
    <property type="evidence" value="ECO:0007669"/>
    <property type="project" value="InterPro"/>
</dbReference>
<dbReference type="PANTHER" id="PTHR30298:SF0">
    <property type="entry name" value="PROTEIN YBFL-RELATED"/>
    <property type="match status" value="1"/>
</dbReference>
<keyword evidence="1" id="KW-0812">Transmembrane</keyword>
<dbReference type="InterPro" id="IPR002559">
    <property type="entry name" value="Transposase_11"/>
</dbReference>